<gene>
    <name evidence="2" type="ORF">KFE25_006087</name>
</gene>
<feature type="region of interest" description="Disordered" evidence="1">
    <location>
        <begin position="64"/>
        <end position="83"/>
    </location>
</feature>
<feature type="region of interest" description="Disordered" evidence="1">
    <location>
        <begin position="1533"/>
        <end position="1570"/>
    </location>
</feature>
<feature type="region of interest" description="Disordered" evidence="1">
    <location>
        <begin position="317"/>
        <end position="363"/>
    </location>
</feature>
<comment type="caution">
    <text evidence="2">The sequence shown here is derived from an EMBL/GenBank/DDBJ whole genome shotgun (WGS) entry which is preliminary data.</text>
</comment>
<keyword evidence="3" id="KW-1185">Reference proteome</keyword>
<reference evidence="2" key="1">
    <citation type="submission" date="2021-05" db="EMBL/GenBank/DDBJ databases">
        <title>The genome of the haptophyte Pavlova lutheri (Diacronema luteri, Pavlovales) - a model for lipid biosynthesis in eukaryotic algae.</title>
        <authorList>
            <person name="Hulatt C.J."/>
            <person name="Posewitz M.C."/>
        </authorList>
    </citation>
    <scope>NUCLEOTIDE SEQUENCE</scope>
    <source>
        <strain evidence="2">NIVA-4/92</strain>
    </source>
</reference>
<feature type="compositionally biased region" description="Basic and acidic residues" evidence="1">
    <location>
        <begin position="1700"/>
        <end position="1711"/>
    </location>
</feature>
<feature type="compositionally biased region" description="Low complexity" evidence="1">
    <location>
        <begin position="154"/>
        <end position="168"/>
    </location>
</feature>
<proteinExistence type="predicted"/>
<feature type="compositionally biased region" description="Low complexity" evidence="1">
    <location>
        <begin position="1659"/>
        <end position="1691"/>
    </location>
</feature>
<feature type="compositionally biased region" description="Polar residues" evidence="1">
    <location>
        <begin position="1945"/>
        <end position="1954"/>
    </location>
</feature>
<sequence length="2140" mass="212588">MQAAVGAVLSGELPIPALRSWLLGGPAAGLPPPFANGGDDARAEFAAAIFDAVASAAHAYTAQHADRAVVRKPPRRAPPARVQPVRVPARLTSVLEPGADVLQPSGAPALRRAAAPSAGAPTVGSDAFVAARLAEPPRLASVGPPNIDAANFPALGAAPAAPPQLGGARSTARRGKRRIAPTPTQPSQPLTPTGACSSGGGATHRVGTSGSTGAGAFGAELLAQSPLGADGSDVAHALDRLELAGRRASRELLAAQPLPASLRACCAQPSVSLPPASRTGPPRVRRALESQLSALPADGCLDDDQVREAVAGGSLADRVEGGSYGGDGPSSSTGASFAQPAEHDAPCGPSRAVPAERQSGEGEGEGLEVLLAHLPRGDALSRLAQVHAATLLLRGLSGVLRSLLLLAHALCASGPSALCASGPSALCASGPSAQHEPPPKHGAQAHGAHAQAASADGEAGPHVFPLFPSALVCRAYAAAALAGAERALHGLPPVVLKRVCAAGALRHADGRLCARLAAVVDEAERATLAVPWSLADAAGMRASLYAPPSCSTAAGGVLAAGGAHGDVRTWTCSAPCAPGASEIEALAKSKFEKALRDMVVEAFRDSVASRLRARAPAGFASTGSAAAGAGGARPTGAAHGAACGRHGGRGDGGFAGGARVPTGASRSTCTTDTPISGLALLRAWSVRILHGVREEGARAAAHVLRAAGAQSGDCSATPSDAAASVHQSLDGTVCGRALHGSSTSTAFPLLGDGGGTLAEGTAAEALAERISRAILSHVAEQLVSLVAEAAVRERPAAAAHRAAASVLGTAGAAGAAASAARDPSAVACVGVGVESSGASSARAALPPACDADDARRQPRPHATQVARANLTDSKATLLEMRRAGAGRAPLNGAGAVVAAPGPRAVAGRMGGNQERAPPAARSAACAPPAAAVAKPSASASRRVGMGAEASGTALALAATAEELFVAQLLVAADSIALLAATRTRTRLALRATLTAGNGGGARAPGAAPTASPIHALAAPGLASWVAEAEALARLAAFCSCASYQGESPWGPEMSNQHPSLDEERAGGSAAHLDWAPWAHVRAAAAAVDACCSHGGAVHAERAPAAAEGNAHSVGEPTDVPEADGEGCGPCSSGAARSTAALLVSVSATAAYAASLYPQGLVPVAEHGGTGVGTGACVGAAVRAALGRVRALPSLALADRGENGRVAGGDDDGGVFGPAHLLLASRLDVLEALVGAPRLPTFPPQCARDNLAFAAARAWHDPTARQAQLAWATLHRQASSLLLEPADMRWALAALVRQARAPSLAHGPPGARPDAHGPPGSHAPAGAPSAERWPLILLAESVLAIIGPDALDSIAAAVAALLSPADAQRAAERAFLEPASAARPHAAELGDERRDVLHRALEHALCALGPQLAGARARGAADLRGRIGGALHALAPRAEHESAVVAHAAAICADEAALWLGSALPTAVQARLTPTLAAALRAAGRRRRDAAELALAGANASPRAATCGGLQLQRSRATHTPSFAQRIVLRTPAADSPIRASPHSPDAPRTPRSTAGAGSSGSASSARGSARRGVRATVYAQAVDEVATLLAKLRASCTSEPACAHAALLAARGNGGRVGADAPTDAVRLARVRVAETARRLQDTIFVAARAADERRARAAAGGLPGSARSARRLSASAPQGEGVAPSAAPASVGGGPAAARDGRARDATRSAAGRRERCVAAVCGNALASSSLCRAAAAETGQWALAPPAAPLPPAAPPSYAPLGVEQSPLGEAAIVLALAAACALGREWRTMASPPALARAHSADGGGGGGAAPSSPSPPRAQGRALSTDGKSADAQLVPLLRAIASFEGQSAASARDLVSSLLSRAQAAAAALCCQGDDAPGACPHPQQQASAPAAGGDAATEGFGRTGALTSSSDNDDDCAFSSGEEWHASADVPRTRASAAGSPSTLSTPPSVRRTACTAAGHCTLGRSRRAPRPLLRRGLVAVLRALVTHGLLSGPALAATCAQWVEREWRSGSHIHHAVGGALCDLARPRRRSTRATGCAPAPVASAMPDVPPSSVSYAQLVGALVLAARAAAHAGSEALAPYATGSTADEARPWQNDGLERAVLELTHDLQLAARHDSEGARLYVSAPASEIGT</sequence>
<accession>A0A8J5XVY8</accession>
<evidence type="ECO:0000313" key="3">
    <source>
        <dbReference type="Proteomes" id="UP000751190"/>
    </source>
</evidence>
<dbReference type="EMBL" id="JAGTXO010000002">
    <property type="protein sequence ID" value="KAG8469632.1"/>
    <property type="molecule type" value="Genomic_DNA"/>
</dbReference>
<feature type="region of interest" description="Disordered" evidence="1">
    <location>
        <begin position="1659"/>
        <end position="1711"/>
    </location>
</feature>
<dbReference type="Proteomes" id="UP000751190">
    <property type="component" value="Unassembled WGS sequence"/>
</dbReference>
<feature type="region of interest" description="Disordered" evidence="1">
    <location>
        <begin position="1884"/>
        <end position="1957"/>
    </location>
</feature>
<feature type="compositionally biased region" description="Low complexity" evidence="1">
    <location>
        <begin position="1884"/>
        <end position="1905"/>
    </location>
</feature>
<feature type="compositionally biased region" description="Low complexity" evidence="1">
    <location>
        <begin position="441"/>
        <end position="454"/>
    </location>
</feature>
<feature type="region of interest" description="Disordered" evidence="1">
    <location>
        <begin position="1798"/>
        <end position="1831"/>
    </location>
</feature>
<feature type="compositionally biased region" description="Low complexity" evidence="1">
    <location>
        <begin position="181"/>
        <end position="193"/>
    </location>
</feature>
<evidence type="ECO:0000256" key="1">
    <source>
        <dbReference type="SAM" id="MobiDB-lite"/>
    </source>
</evidence>
<evidence type="ECO:0000313" key="2">
    <source>
        <dbReference type="EMBL" id="KAG8469632.1"/>
    </source>
</evidence>
<organism evidence="2 3">
    <name type="scientific">Diacronema lutheri</name>
    <name type="common">Unicellular marine alga</name>
    <name type="synonym">Monochrysis lutheri</name>
    <dbReference type="NCBI Taxonomy" id="2081491"/>
    <lineage>
        <taxon>Eukaryota</taxon>
        <taxon>Haptista</taxon>
        <taxon>Haptophyta</taxon>
        <taxon>Pavlovophyceae</taxon>
        <taxon>Pavlovales</taxon>
        <taxon>Pavlovaceae</taxon>
        <taxon>Diacronema</taxon>
    </lineage>
</organism>
<protein>
    <submittedName>
        <fullName evidence="2">Uncharacterized protein</fullName>
    </submittedName>
</protein>
<name>A0A8J5XVY8_DIALT</name>
<feature type="region of interest" description="Disordered" evidence="1">
    <location>
        <begin position="429"/>
        <end position="454"/>
    </location>
</feature>
<feature type="compositionally biased region" description="Low complexity" evidence="1">
    <location>
        <begin position="1551"/>
        <end position="1567"/>
    </location>
</feature>
<feature type="compositionally biased region" description="Low complexity" evidence="1">
    <location>
        <begin position="1316"/>
        <end position="1326"/>
    </location>
</feature>
<feature type="region of interest" description="Disordered" evidence="1">
    <location>
        <begin position="154"/>
        <end position="211"/>
    </location>
</feature>
<feature type="region of interest" description="Disordered" evidence="1">
    <location>
        <begin position="1302"/>
        <end position="1326"/>
    </location>
</feature>